<dbReference type="Proteomes" id="UP000249334">
    <property type="component" value="Unassembled WGS sequence"/>
</dbReference>
<evidence type="ECO:0000313" key="3">
    <source>
        <dbReference type="Proteomes" id="UP000249334"/>
    </source>
</evidence>
<keyword evidence="3" id="KW-1185">Reference proteome</keyword>
<gene>
    <name evidence="2" type="ORF">GAR05_04828</name>
</gene>
<organism evidence="2 3">
    <name type="scientific">Micromonospora saelicesensis</name>
    <dbReference type="NCBI Taxonomy" id="285676"/>
    <lineage>
        <taxon>Bacteria</taxon>
        <taxon>Bacillati</taxon>
        <taxon>Actinomycetota</taxon>
        <taxon>Actinomycetes</taxon>
        <taxon>Micromonosporales</taxon>
        <taxon>Micromonosporaceae</taxon>
        <taxon>Micromonospora</taxon>
    </lineage>
</organism>
<reference evidence="2 3" key="1">
    <citation type="submission" date="2018-03" db="EMBL/GenBank/DDBJ databases">
        <title>Genomic framework for the identification of Micromonospora saelicesensis and Micromonospora noduli.</title>
        <authorList>
            <person name="Riesco R."/>
            <person name="Trujillo M.E."/>
        </authorList>
    </citation>
    <scope>NUCLEOTIDE SEQUENCE [LARGE SCALE GENOMIC DNA]</scope>
    <source>
        <strain evidence="2 3">GAR05</strain>
    </source>
</reference>
<protein>
    <submittedName>
        <fullName evidence="2">Uncharacterized protein</fullName>
    </submittedName>
</protein>
<dbReference type="EMBL" id="PXXW01000039">
    <property type="protein sequence ID" value="RAN94738.1"/>
    <property type="molecule type" value="Genomic_DNA"/>
</dbReference>
<evidence type="ECO:0000256" key="1">
    <source>
        <dbReference type="SAM" id="Coils"/>
    </source>
</evidence>
<comment type="caution">
    <text evidence="2">The sequence shown here is derived from an EMBL/GenBank/DDBJ whole genome shotgun (WGS) entry which is preliminary data.</text>
</comment>
<proteinExistence type="predicted"/>
<accession>A0ABX9CDE2</accession>
<evidence type="ECO:0000313" key="2">
    <source>
        <dbReference type="EMBL" id="RAN94738.1"/>
    </source>
</evidence>
<sequence length="265" mass="28907">MDWSWLTADRASVFVAVGALVFSAAAWRTTRRGVQEATRQAQAAEVQATAARSQVTTAEQAVAVAKEQAKAARDQVELAERAVGVAQDQAAAAREQVELAASQAEQAEQARREQNRPYVFADIRGDEHQPQLLVLIARNQGPTLARRVRITLDPPLDVGKGRRGLSEWQISALPPGAQLSRPLTVGYLLIEGCEQTIYRVTIDADDRDGPIETLSYEIDLSALEDVGAYGKTIHHVALGVEKIANRLQGPRRSGAIFPSRRPQDE</sequence>
<feature type="coiled-coil region" evidence="1">
    <location>
        <begin position="34"/>
        <end position="110"/>
    </location>
</feature>
<keyword evidence="1" id="KW-0175">Coiled coil</keyword>
<name>A0ABX9CDE2_9ACTN</name>